<dbReference type="PRINTS" id="PR00686">
    <property type="entry name" value="TIFACTORIID"/>
</dbReference>
<dbReference type="GO" id="GO:0042575">
    <property type="term" value="C:DNA polymerase complex"/>
    <property type="evidence" value="ECO:0007669"/>
    <property type="project" value="UniProtKB-ARBA"/>
</dbReference>
<dbReference type="OrthoDB" id="5876545at2759"/>
<evidence type="ECO:0000256" key="4">
    <source>
        <dbReference type="ARBA" id="ARBA00022679"/>
    </source>
</evidence>
<feature type="domain" description="DNA-directed DNA polymerase family B mitochondria/virus" evidence="11">
    <location>
        <begin position="536"/>
        <end position="1050"/>
    </location>
</feature>
<keyword evidence="9" id="KW-0804">Transcription</keyword>
<dbReference type="GO" id="GO:0006260">
    <property type="term" value="P:DNA replication"/>
    <property type="evidence" value="ECO:0007669"/>
    <property type="project" value="UniProtKB-KW"/>
</dbReference>
<evidence type="ECO:0000313" key="14">
    <source>
        <dbReference type="Proteomes" id="UP000230233"/>
    </source>
</evidence>
<reference evidence="14" key="1">
    <citation type="submission" date="2017-10" db="EMBL/GenBank/DDBJ databases">
        <title>Rapid genome shrinkage in a self-fertile nematode reveals novel sperm competition proteins.</title>
        <authorList>
            <person name="Yin D."/>
            <person name="Schwarz E.M."/>
            <person name="Thomas C.G."/>
            <person name="Felde R.L."/>
            <person name="Korf I.F."/>
            <person name="Cutter A.D."/>
            <person name="Schartner C.M."/>
            <person name="Ralston E.J."/>
            <person name="Meyer B.J."/>
            <person name="Haag E.S."/>
        </authorList>
    </citation>
    <scope>NUCLEOTIDE SEQUENCE [LARGE SCALE GENOMIC DNA]</scope>
    <source>
        <strain evidence="14">JU1422</strain>
    </source>
</reference>
<evidence type="ECO:0000313" key="12">
    <source>
        <dbReference type="EMBL" id="PIC40730.1"/>
    </source>
</evidence>
<dbReference type="InterPro" id="IPR000814">
    <property type="entry name" value="TBP"/>
</dbReference>
<evidence type="ECO:0000256" key="10">
    <source>
        <dbReference type="ARBA" id="ARBA00049244"/>
    </source>
</evidence>
<dbReference type="Gene3D" id="3.30.420.10">
    <property type="entry name" value="Ribonuclease H-like superfamily/Ribonuclease H"/>
    <property type="match status" value="1"/>
</dbReference>
<organism evidence="12 14">
    <name type="scientific">Caenorhabditis nigoni</name>
    <dbReference type="NCBI Taxonomy" id="1611254"/>
    <lineage>
        <taxon>Eukaryota</taxon>
        <taxon>Metazoa</taxon>
        <taxon>Ecdysozoa</taxon>
        <taxon>Nematoda</taxon>
        <taxon>Chromadorea</taxon>
        <taxon>Rhabditida</taxon>
        <taxon>Rhabditina</taxon>
        <taxon>Rhabditomorpha</taxon>
        <taxon>Rhabditoidea</taxon>
        <taxon>Rhabditidae</taxon>
        <taxon>Peloderinae</taxon>
        <taxon>Caenorhabditis</taxon>
    </lineage>
</organism>
<evidence type="ECO:0000256" key="2">
    <source>
        <dbReference type="ARBA" id="ARBA00005755"/>
    </source>
</evidence>
<reference evidence="12" key="2">
    <citation type="journal article" date="2018" name="Science">
        <title>Rapid genome shrinkage in a self-fertile nematode reveals sperm competition proteins.</title>
        <authorList>
            <person name="Yin D."/>
            <person name="Schwarz E.M."/>
            <person name="Thomas C.G."/>
            <person name="Felde R.L."/>
            <person name="Korf I.F."/>
            <person name="Cutter A.D."/>
            <person name="Schartner C.M."/>
            <person name="Ralston E.J."/>
            <person name="Meyer B.J."/>
            <person name="Haag E.S."/>
        </authorList>
    </citation>
    <scope>NUCLEOTIDE SEQUENCE</scope>
    <source>
        <strain evidence="12">JU1422</strain>
    </source>
</reference>
<sequence length="1362" mass="156075">MSRYKKAANDIALAQNDDLIGDSFPTKEEIEFFNKHAEVVDGTDLVRTTSETLVMKPRKLIFKNLQDLPKNTTLDRNVGRLFDIFIRGMIQKAGGNLENTYFWLNLRHPGYREADGYWIMHKTYKTANGHTLINLIAKHAQSTNDAKPGIALDETMTLKMRVFKTDQKKGAGGRIPENIMKLFGIKTPNVVGETHCLPKALLLGKLWSDSNSCDDNTKRTSLKSVLKNLTRPDRTEAALSQEQLNRAKKLLVDAGLNPNEKQHDLSDLATLATGMQDYRVCVWHVPEGAPCPVILTQYNQAANGLIPIFYANGHFEFFKPTIPTVNVFFCFKCNKLVGNKHGRKCKKLCNRCGAKDCEPVKNEELCCIKCFNVFHCDKCFKGHMKSKASNSLAYCDIYEKCLDCHKIHERSSYSKKAHKCFQNHFCNICMEHTKPGHECVHATPTEANSKRQLKKQEAWTMVIYDIESIVTSSSDLSNAKLVKHIPNVLCFKLICAECMGGDCLHCGPMQTMTYKQESGTVVERFVKFLKKDPRLRNAYIIAHNGGRYDHVFTLEELIKNEHCQPQFLMVGQTFISADVKIEKNNELHFRDSVKYIPMKLDQLPKAFNLKTEAKGYFPYLFNHPDNYGKTLPNLPSIKYYEPNFMSAKGHSDFEVWYEENKYMPFNFDEEIVKYCQNDVQILVEAVVKYITLCQEKMAGWNPFIQASTLASYVMHVMKHEHMKDGVLGYIPENGYGGRNNSRFALKYLLWLESKGLKLQHKLRAEGEFYAECGDGKGYHVDGYNPETREIHEVHGCLWHGCEKCYKDREALCPRNKNAKMCELYARTLDRDAALRAAGFTLHVKWECELKEEMKKNPEMRQFFKNCNHAYHLRPREAMYGGRTQQFQSLAKACSEKSIEYFDFCSLYPYINIRGTSYPKGIPQRITSDYHEITNSGPLPYRGLIFCDVLPPAECPLPVLPIRRDGKLLFVLCRTCGQWKKDEKCPHVNASERALTGVWCTDELNLAIQQGYKILKYHEVWHWPDEQWFRGGFFESFMTPLLKMKHEASGWPRENMSTIEKDEHVAAILQNDGVRMDEHNISKNPALRSLAKLFLNSTWGKFAQNPCKTETRIFRLYDVVEAIIYMTTPGFKPCCFEEWGDAHILISRRPTKDCVQTSRFTNIVYGALTTSAARIKLYNAMKTVGAENILYCDTDSIIFKQKRGVDVLGSLRGEYLGQLTNETPNGWNIEEFVALAPKVYSIKMTDKEKNEQYNTKAKGITLNSETTTKVNFNSMKKMVQNVVASFDAGFPIQLGELSTAHSKFCTYEPEMFPGLVYRMVKPKASLLVFLSGKVVITGAKTKKEIDVVFEEMLPILREFKKYI</sequence>
<dbReference type="SUPFAM" id="SSF55945">
    <property type="entry name" value="TATA-box binding protein-like"/>
    <property type="match status" value="1"/>
</dbReference>
<evidence type="ECO:0000256" key="5">
    <source>
        <dbReference type="ARBA" id="ARBA00022695"/>
    </source>
</evidence>
<dbReference type="GO" id="GO:0006281">
    <property type="term" value="P:DNA repair"/>
    <property type="evidence" value="ECO:0007669"/>
    <property type="project" value="UniProtKB-ARBA"/>
</dbReference>
<feature type="domain" description="DNA-directed DNA polymerase family B mitochondria/virus" evidence="11">
    <location>
        <begin position="1078"/>
        <end position="1113"/>
    </location>
</feature>
<dbReference type="SUPFAM" id="SSF56672">
    <property type="entry name" value="DNA/RNA polymerases"/>
    <property type="match status" value="1"/>
</dbReference>
<dbReference type="InterPro" id="IPR011335">
    <property type="entry name" value="Restrct_endonuc-II-like"/>
</dbReference>
<evidence type="ECO:0000256" key="9">
    <source>
        <dbReference type="ARBA" id="ARBA00023163"/>
    </source>
</evidence>
<dbReference type="STRING" id="1611254.A0A2G5UMI6"/>
<dbReference type="PANTHER" id="PTHR33568:SF3">
    <property type="entry name" value="DNA-DIRECTED DNA POLYMERASE"/>
    <property type="match status" value="1"/>
</dbReference>
<dbReference type="PANTHER" id="PTHR33568">
    <property type="entry name" value="DNA POLYMERASE"/>
    <property type="match status" value="1"/>
</dbReference>
<proteinExistence type="inferred from homology"/>
<dbReference type="InterPro" id="IPR036397">
    <property type="entry name" value="RNaseH_sf"/>
</dbReference>
<dbReference type="Gene3D" id="3.30.310.10">
    <property type="entry name" value="TATA-Binding Protein"/>
    <property type="match status" value="1"/>
</dbReference>
<protein>
    <recommendedName>
        <fullName evidence="3">DNA-directed DNA polymerase</fullName>
        <ecNumber evidence="3">2.7.7.7</ecNumber>
    </recommendedName>
</protein>
<keyword evidence="14" id="KW-1185">Reference proteome</keyword>
<dbReference type="Gene3D" id="1.10.287.690">
    <property type="entry name" value="Helix hairpin bin"/>
    <property type="match status" value="1"/>
</dbReference>
<dbReference type="Proteomes" id="UP000230233">
    <property type="component" value="Chromosome III"/>
</dbReference>
<dbReference type="InterPro" id="IPR012337">
    <property type="entry name" value="RNaseH-like_sf"/>
</dbReference>
<gene>
    <name evidence="12" type="primary">Cnig_chr_III.g8374</name>
    <name evidence="13" type="synonym">Cnig_chr_III.g8378</name>
    <name evidence="12" type="ORF">B9Z55_008374</name>
    <name evidence="13" type="ORF">B9Z55_008378</name>
</gene>
<dbReference type="EC" id="2.7.7.7" evidence="3"/>
<dbReference type="SUPFAM" id="SSF52980">
    <property type="entry name" value="Restriction endonuclease-like"/>
    <property type="match status" value="1"/>
</dbReference>
<comment type="caution">
    <text evidence="12">The sequence shown here is derived from an EMBL/GenBank/DDBJ whole genome shotgun (WGS) entry which is preliminary data.</text>
</comment>
<evidence type="ECO:0000256" key="1">
    <source>
        <dbReference type="ARBA" id="ARBA00005560"/>
    </source>
</evidence>
<evidence type="ECO:0000313" key="13">
    <source>
        <dbReference type="EMBL" id="PIC40734.1"/>
    </source>
</evidence>
<keyword evidence="4" id="KW-0808">Transferase</keyword>
<comment type="catalytic activity">
    <reaction evidence="10">
        <text>DNA(n) + a 2'-deoxyribonucleoside 5'-triphosphate = DNA(n+1) + diphosphate</text>
        <dbReference type="Rhea" id="RHEA:22508"/>
        <dbReference type="Rhea" id="RHEA-COMP:17339"/>
        <dbReference type="Rhea" id="RHEA-COMP:17340"/>
        <dbReference type="ChEBI" id="CHEBI:33019"/>
        <dbReference type="ChEBI" id="CHEBI:61560"/>
        <dbReference type="ChEBI" id="CHEBI:173112"/>
        <dbReference type="EC" id="2.7.7.7"/>
    </reaction>
</comment>
<evidence type="ECO:0000259" key="11">
    <source>
        <dbReference type="Pfam" id="PF03175"/>
    </source>
</evidence>
<keyword evidence="8" id="KW-0238">DNA-binding</keyword>
<dbReference type="SUPFAM" id="SSF53098">
    <property type="entry name" value="Ribonuclease H-like"/>
    <property type="match status" value="1"/>
</dbReference>
<dbReference type="Gene3D" id="3.40.960.10">
    <property type="entry name" value="VSR Endonuclease"/>
    <property type="match status" value="1"/>
</dbReference>
<dbReference type="GO" id="GO:0000166">
    <property type="term" value="F:nucleotide binding"/>
    <property type="evidence" value="ECO:0007669"/>
    <property type="project" value="InterPro"/>
</dbReference>
<comment type="similarity">
    <text evidence="2">Belongs to the DNA polymerase type-B family.</text>
</comment>
<evidence type="ECO:0000256" key="6">
    <source>
        <dbReference type="ARBA" id="ARBA00022705"/>
    </source>
</evidence>
<dbReference type="GO" id="GO:0003677">
    <property type="term" value="F:DNA binding"/>
    <property type="evidence" value="ECO:0007669"/>
    <property type="project" value="UniProtKB-KW"/>
</dbReference>
<dbReference type="InterPro" id="IPR012295">
    <property type="entry name" value="TBP_dom_sf"/>
</dbReference>
<keyword evidence="5" id="KW-0548">Nucleotidyltransferase</keyword>
<comment type="similarity">
    <text evidence="1">Belongs to the TBP family.</text>
</comment>
<dbReference type="InterPro" id="IPR043502">
    <property type="entry name" value="DNA/RNA_pol_sf"/>
</dbReference>
<accession>A0A2G5UMI6</accession>
<evidence type="ECO:0000256" key="7">
    <source>
        <dbReference type="ARBA" id="ARBA00022932"/>
    </source>
</evidence>
<keyword evidence="6" id="KW-0235">DNA replication</keyword>
<dbReference type="InterPro" id="IPR023211">
    <property type="entry name" value="DNA_pol_palm_dom_sf"/>
</dbReference>
<name>A0A2G5UMI6_9PELO</name>
<dbReference type="Gene3D" id="3.90.1600.10">
    <property type="entry name" value="Palm domain of DNA polymerase"/>
    <property type="match status" value="1"/>
</dbReference>
<dbReference type="GO" id="GO:0006352">
    <property type="term" value="P:DNA-templated transcription initiation"/>
    <property type="evidence" value="ECO:0007669"/>
    <property type="project" value="InterPro"/>
</dbReference>
<dbReference type="Pfam" id="PF00352">
    <property type="entry name" value="TBP"/>
    <property type="match status" value="1"/>
</dbReference>
<dbReference type="InterPro" id="IPR004868">
    <property type="entry name" value="DNA-dir_DNA_pol_B_mt/vir"/>
</dbReference>
<keyword evidence="7" id="KW-0239">DNA-directed DNA polymerase</keyword>
<dbReference type="GO" id="GO:0003887">
    <property type="term" value="F:DNA-directed DNA polymerase activity"/>
    <property type="evidence" value="ECO:0007669"/>
    <property type="project" value="UniProtKB-KW"/>
</dbReference>
<evidence type="ECO:0000256" key="8">
    <source>
        <dbReference type="ARBA" id="ARBA00023125"/>
    </source>
</evidence>
<dbReference type="EMBL" id="PDUG01000003">
    <property type="protein sequence ID" value="PIC40730.1"/>
    <property type="molecule type" value="Genomic_DNA"/>
</dbReference>
<dbReference type="EMBL" id="PDUG01000003">
    <property type="protein sequence ID" value="PIC40734.1"/>
    <property type="molecule type" value="Genomic_DNA"/>
</dbReference>
<dbReference type="Pfam" id="PF03175">
    <property type="entry name" value="DNA_pol_B_2"/>
    <property type="match status" value="2"/>
</dbReference>
<evidence type="ECO:0000256" key="3">
    <source>
        <dbReference type="ARBA" id="ARBA00012417"/>
    </source>
</evidence>